<dbReference type="GO" id="GO:0016787">
    <property type="term" value="F:hydrolase activity"/>
    <property type="evidence" value="ECO:0007669"/>
    <property type="project" value="UniProtKB-KW"/>
</dbReference>
<dbReference type="GO" id="GO:0004519">
    <property type="term" value="F:endonuclease activity"/>
    <property type="evidence" value="ECO:0007669"/>
    <property type="project" value="UniProtKB-KW"/>
</dbReference>
<protein>
    <recommendedName>
        <fullName evidence="6">Putative mRNA interferase YoeB</fullName>
    </recommendedName>
</protein>
<keyword evidence="4" id="KW-0255">Endonuclease</keyword>
<evidence type="ECO:0000256" key="5">
    <source>
        <dbReference type="ARBA" id="ARBA00022801"/>
    </source>
</evidence>
<dbReference type="Pfam" id="PF06769">
    <property type="entry name" value="YoeB_toxin"/>
    <property type="match status" value="1"/>
</dbReference>
<gene>
    <name evidence="7" type="ORF">Q73A0000_07215</name>
</gene>
<comment type="similarity">
    <text evidence="1">Belongs to the YoeB family.</text>
</comment>
<dbReference type="EMBL" id="CP040442">
    <property type="protein sequence ID" value="QOW10166.1"/>
    <property type="molecule type" value="Genomic_DNA"/>
</dbReference>
<keyword evidence="3" id="KW-0540">Nuclease</keyword>
<keyword evidence="2" id="KW-1277">Toxin-antitoxin system</keyword>
<dbReference type="Gene3D" id="3.30.2310.20">
    <property type="entry name" value="RelE-like"/>
    <property type="match status" value="1"/>
</dbReference>
<dbReference type="KEGG" id="kfa:Q73A0000_07215"/>
<dbReference type="NCBIfam" id="TIGR02116">
    <property type="entry name" value="toxin_Txe_YoeB"/>
    <property type="match status" value="1"/>
</dbReference>
<dbReference type="Proteomes" id="UP000594195">
    <property type="component" value="Chromosome"/>
</dbReference>
<dbReference type="GO" id="GO:0045892">
    <property type="term" value="P:negative regulation of DNA-templated transcription"/>
    <property type="evidence" value="ECO:0007669"/>
    <property type="project" value="TreeGrafter"/>
</dbReference>
<dbReference type="InterPro" id="IPR035093">
    <property type="entry name" value="RelE/ParE_toxin_dom_sf"/>
</dbReference>
<evidence type="ECO:0000256" key="3">
    <source>
        <dbReference type="ARBA" id="ARBA00022722"/>
    </source>
</evidence>
<accession>A0A7M2Y7T7</accession>
<dbReference type="PANTHER" id="PTHR38039">
    <property type="entry name" value="TOXIN YOEB"/>
    <property type="match status" value="1"/>
</dbReference>
<evidence type="ECO:0000256" key="6">
    <source>
        <dbReference type="ARBA" id="ARBA00030388"/>
    </source>
</evidence>
<keyword evidence="8" id="KW-1185">Reference proteome</keyword>
<evidence type="ECO:0000256" key="4">
    <source>
        <dbReference type="ARBA" id="ARBA00022759"/>
    </source>
</evidence>
<sequence>MLVFFEELVEYPFTGTGKPEPLKHNLSGLWSRRINKEYRLIYEVENQTVFILSAYGHYL</sequence>
<evidence type="ECO:0000313" key="7">
    <source>
        <dbReference type="EMBL" id="QOW10166.1"/>
    </source>
</evidence>
<evidence type="ECO:0000256" key="2">
    <source>
        <dbReference type="ARBA" id="ARBA00022649"/>
    </source>
</evidence>
<dbReference type="PANTHER" id="PTHR38039:SF1">
    <property type="entry name" value="TOXIN YOEB"/>
    <property type="match status" value="1"/>
</dbReference>
<evidence type="ECO:0000256" key="1">
    <source>
        <dbReference type="ARBA" id="ARBA00008172"/>
    </source>
</evidence>
<reference evidence="7 8" key="1">
    <citation type="submission" date="2019-05" db="EMBL/GenBank/DDBJ databases">
        <title>Chryseobacterium sp. isolated from King George Island, maritime Antarctica.</title>
        <authorList>
            <person name="Peng X."/>
        </authorList>
    </citation>
    <scope>NUCLEOTIDE SEQUENCE [LARGE SCALE GENOMIC DNA]</scope>
    <source>
        <strain evidence="7 8">7-3A</strain>
    </source>
</reference>
<dbReference type="SUPFAM" id="SSF143011">
    <property type="entry name" value="RelE-like"/>
    <property type="match status" value="1"/>
</dbReference>
<dbReference type="GO" id="GO:0006401">
    <property type="term" value="P:RNA catabolic process"/>
    <property type="evidence" value="ECO:0007669"/>
    <property type="project" value="InterPro"/>
</dbReference>
<keyword evidence="5" id="KW-0378">Hydrolase</keyword>
<proteinExistence type="inferred from homology"/>
<evidence type="ECO:0000313" key="8">
    <source>
        <dbReference type="Proteomes" id="UP000594195"/>
    </source>
</evidence>
<name>A0A7M2Y7T7_9FLAO</name>
<organism evidence="7 8">
    <name type="scientific">Kaistella flava</name>
    <name type="common">ex Peng et al. 2021</name>
    <dbReference type="NCBI Taxonomy" id="2038776"/>
    <lineage>
        <taxon>Bacteria</taxon>
        <taxon>Pseudomonadati</taxon>
        <taxon>Bacteroidota</taxon>
        <taxon>Flavobacteriia</taxon>
        <taxon>Flavobacteriales</taxon>
        <taxon>Weeksellaceae</taxon>
        <taxon>Chryseobacterium group</taxon>
        <taxon>Kaistella</taxon>
    </lineage>
</organism>
<dbReference type="AlphaFoldDB" id="A0A7M2Y7T7"/>
<dbReference type="InterPro" id="IPR009614">
    <property type="entry name" value="YoeB_toxin"/>
</dbReference>